<reference evidence="2 3" key="1">
    <citation type="submission" date="2020-02" db="EMBL/GenBank/DDBJ databases">
        <title>Draft genome sequence of Haematococcus lacustris strain NIES-144.</title>
        <authorList>
            <person name="Morimoto D."/>
            <person name="Nakagawa S."/>
            <person name="Yoshida T."/>
            <person name="Sawayama S."/>
        </authorList>
    </citation>
    <scope>NUCLEOTIDE SEQUENCE [LARGE SCALE GENOMIC DNA]</scope>
    <source>
        <strain evidence="2 3">NIES-144</strain>
    </source>
</reference>
<accession>A0A699Z2Y7</accession>
<evidence type="ECO:0000256" key="1">
    <source>
        <dbReference type="SAM" id="MobiDB-lite"/>
    </source>
</evidence>
<dbReference type="Proteomes" id="UP000485058">
    <property type="component" value="Unassembled WGS sequence"/>
</dbReference>
<protein>
    <submittedName>
        <fullName evidence="2">Uncharacterized protein</fullName>
    </submittedName>
</protein>
<dbReference type="AlphaFoldDB" id="A0A699Z2Y7"/>
<gene>
    <name evidence="2" type="ORF">HaLaN_12252</name>
</gene>
<evidence type="ECO:0000313" key="3">
    <source>
        <dbReference type="Proteomes" id="UP000485058"/>
    </source>
</evidence>
<sequence length="83" mass="9071">MRPQVASMRQALAKFHSAPNNPVCQAVRESMEAMRSPTTSTTLQAIHQETEDPFRGWVAPGPRLGGSQLHSPTHQSRALPLLA</sequence>
<feature type="region of interest" description="Disordered" evidence="1">
    <location>
        <begin position="59"/>
        <end position="83"/>
    </location>
</feature>
<keyword evidence="3" id="KW-1185">Reference proteome</keyword>
<evidence type="ECO:0000313" key="2">
    <source>
        <dbReference type="EMBL" id="GFH15925.1"/>
    </source>
</evidence>
<comment type="caution">
    <text evidence="2">The sequence shown here is derived from an EMBL/GenBank/DDBJ whole genome shotgun (WGS) entry which is preliminary data.</text>
</comment>
<name>A0A699Z2Y7_HAELA</name>
<proteinExistence type="predicted"/>
<dbReference type="EMBL" id="BLLF01000920">
    <property type="protein sequence ID" value="GFH15925.1"/>
    <property type="molecule type" value="Genomic_DNA"/>
</dbReference>
<organism evidence="2 3">
    <name type="scientific">Haematococcus lacustris</name>
    <name type="common">Green alga</name>
    <name type="synonym">Haematococcus pluvialis</name>
    <dbReference type="NCBI Taxonomy" id="44745"/>
    <lineage>
        <taxon>Eukaryota</taxon>
        <taxon>Viridiplantae</taxon>
        <taxon>Chlorophyta</taxon>
        <taxon>core chlorophytes</taxon>
        <taxon>Chlorophyceae</taxon>
        <taxon>CS clade</taxon>
        <taxon>Chlamydomonadales</taxon>
        <taxon>Haematococcaceae</taxon>
        <taxon>Haematococcus</taxon>
    </lineage>
</organism>